<evidence type="ECO:0000313" key="8">
    <source>
        <dbReference type="EMBL" id="PYH73991.1"/>
    </source>
</evidence>
<feature type="region of interest" description="Disordered" evidence="5">
    <location>
        <begin position="1"/>
        <end position="34"/>
    </location>
</feature>
<evidence type="ECO:0000256" key="3">
    <source>
        <dbReference type="ARBA" id="ARBA00022989"/>
    </source>
</evidence>
<dbReference type="EMBL" id="KZ821615">
    <property type="protein sequence ID" value="PYH73991.1"/>
    <property type="molecule type" value="Genomic_DNA"/>
</dbReference>
<feature type="domain" description="Amino acid permease/ SLC12A" evidence="7">
    <location>
        <begin position="66"/>
        <end position="106"/>
    </location>
</feature>
<name>A0A319BNM0_ASPVC</name>
<evidence type="ECO:0000313" key="9">
    <source>
        <dbReference type="Proteomes" id="UP000248405"/>
    </source>
</evidence>
<dbReference type="GO" id="GO:0016020">
    <property type="term" value="C:membrane"/>
    <property type="evidence" value="ECO:0007669"/>
    <property type="project" value="UniProtKB-SubCell"/>
</dbReference>
<evidence type="ECO:0000259" key="7">
    <source>
        <dbReference type="Pfam" id="PF00324"/>
    </source>
</evidence>
<organism evidence="8 9">
    <name type="scientific">Aspergillus vadensis (strain CBS 113365 / IMI 142717 / IBT 24658)</name>
    <dbReference type="NCBI Taxonomy" id="1448311"/>
    <lineage>
        <taxon>Eukaryota</taxon>
        <taxon>Fungi</taxon>
        <taxon>Dikarya</taxon>
        <taxon>Ascomycota</taxon>
        <taxon>Pezizomycotina</taxon>
        <taxon>Eurotiomycetes</taxon>
        <taxon>Eurotiomycetidae</taxon>
        <taxon>Eurotiales</taxon>
        <taxon>Aspergillaceae</taxon>
        <taxon>Aspergillus</taxon>
        <taxon>Aspergillus subgen. Circumdati</taxon>
    </lineage>
</organism>
<dbReference type="Gene3D" id="1.20.1740.10">
    <property type="entry name" value="Amino acid/polyamine transporter I"/>
    <property type="match status" value="1"/>
</dbReference>
<keyword evidence="9" id="KW-1185">Reference proteome</keyword>
<dbReference type="GO" id="GO:0015171">
    <property type="term" value="F:amino acid transmembrane transporter activity"/>
    <property type="evidence" value="ECO:0007669"/>
    <property type="project" value="TreeGrafter"/>
</dbReference>
<evidence type="ECO:0000256" key="1">
    <source>
        <dbReference type="ARBA" id="ARBA00004141"/>
    </source>
</evidence>
<keyword evidence="3 6" id="KW-1133">Transmembrane helix</keyword>
<evidence type="ECO:0000256" key="5">
    <source>
        <dbReference type="SAM" id="MobiDB-lite"/>
    </source>
</evidence>
<dbReference type="InterPro" id="IPR004841">
    <property type="entry name" value="AA-permease/SLC12A_dom"/>
</dbReference>
<dbReference type="GeneID" id="37210467"/>
<dbReference type="OrthoDB" id="3941138at2759"/>
<feature type="transmembrane region" description="Helical" evidence="6">
    <location>
        <begin position="96"/>
        <end position="115"/>
    </location>
</feature>
<keyword evidence="4 6" id="KW-0472">Membrane</keyword>
<proteinExistence type="predicted"/>
<comment type="subcellular location">
    <subcellularLocation>
        <location evidence="1">Membrane</location>
        <topology evidence="1">Multi-pass membrane protein</topology>
    </subcellularLocation>
</comment>
<protein>
    <recommendedName>
        <fullName evidence="7">Amino acid permease/ SLC12A domain-containing protein</fullName>
    </recommendedName>
</protein>
<evidence type="ECO:0000256" key="6">
    <source>
        <dbReference type="SAM" id="Phobius"/>
    </source>
</evidence>
<feature type="compositionally biased region" description="Basic and acidic residues" evidence="5">
    <location>
        <begin position="23"/>
        <end position="34"/>
    </location>
</feature>
<dbReference type="Pfam" id="PF00324">
    <property type="entry name" value="AA_permease"/>
    <property type="match status" value="1"/>
</dbReference>
<evidence type="ECO:0000256" key="2">
    <source>
        <dbReference type="ARBA" id="ARBA00022692"/>
    </source>
</evidence>
<evidence type="ECO:0000256" key="4">
    <source>
        <dbReference type="ARBA" id="ARBA00023136"/>
    </source>
</evidence>
<dbReference type="PANTHER" id="PTHR43341">
    <property type="entry name" value="AMINO ACID PERMEASE"/>
    <property type="match status" value="1"/>
</dbReference>
<dbReference type="InterPro" id="IPR050524">
    <property type="entry name" value="APC_YAT"/>
</dbReference>
<feature type="transmembrane region" description="Helical" evidence="6">
    <location>
        <begin position="67"/>
        <end position="84"/>
    </location>
</feature>
<sequence length="188" mass="20602">MAFTSAIHTGRHSPTISPQGLGAERKEAAMERSEKDAVVRDSEEVLEDDSKKLAYDHTHRKLKPRHIQLIGIGGTVGTVLYVQIGKALIEGGPASLFIAFIVWLVMPLPFPSIVFRCSLTVLQFSSCELSQRVSFIGKFLESEAQSTRTCFRPIISSYKDVGEHQIPHALCVDQAVSTASLFLTCASP</sequence>
<dbReference type="AlphaFoldDB" id="A0A319BNM0"/>
<reference evidence="8" key="1">
    <citation type="submission" date="2016-12" db="EMBL/GenBank/DDBJ databases">
        <title>The genomes of Aspergillus section Nigri reveals drivers in fungal speciation.</title>
        <authorList>
            <consortium name="DOE Joint Genome Institute"/>
            <person name="Vesth T.C."/>
            <person name="Nybo J."/>
            <person name="Theobald S."/>
            <person name="Brandl J."/>
            <person name="Frisvad J.C."/>
            <person name="Nielsen K.F."/>
            <person name="Lyhne E.K."/>
            <person name="Kogle M.E."/>
            <person name="Kuo A."/>
            <person name="Riley R."/>
            <person name="Clum A."/>
            <person name="Nolan M."/>
            <person name="Lipzen A."/>
            <person name="Salamov A."/>
            <person name="Henrissat B."/>
            <person name="Wiebenga A."/>
            <person name="De Vries R.P."/>
            <person name="Grigoriev I.V."/>
            <person name="Mortensen U.H."/>
            <person name="Andersen M.R."/>
            <person name="Baker S.E."/>
        </authorList>
    </citation>
    <scope>NUCLEOTIDE SEQUENCE [LARGE SCALE GENOMIC DNA]</scope>
    <source>
        <strain evidence="8">CBS 113365</strain>
    </source>
</reference>
<dbReference type="PANTHER" id="PTHR43341:SF15">
    <property type="entry name" value="GENERAL AMINO ACID PERMEASE AGP2"/>
    <property type="match status" value="1"/>
</dbReference>
<dbReference type="Proteomes" id="UP000248405">
    <property type="component" value="Unassembled WGS sequence"/>
</dbReference>
<gene>
    <name evidence="8" type="ORF">BO88DRAFT_401569</name>
</gene>
<keyword evidence="2 6" id="KW-0812">Transmembrane</keyword>
<accession>A0A319BNM0</accession>
<dbReference type="RefSeq" id="XP_025567785.1">
    <property type="nucleotide sequence ID" value="XM_025705875.1"/>
</dbReference>